<gene>
    <name evidence="1" type="ORF">QTG54_005530</name>
</gene>
<reference evidence="1" key="1">
    <citation type="submission" date="2023-06" db="EMBL/GenBank/DDBJ databases">
        <title>Survivors Of The Sea: Transcriptome response of Skeletonema marinoi to long-term dormancy.</title>
        <authorList>
            <person name="Pinder M.I.M."/>
            <person name="Kourtchenko O."/>
            <person name="Robertson E.K."/>
            <person name="Larsson T."/>
            <person name="Maumus F."/>
            <person name="Osuna-Cruz C.M."/>
            <person name="Vancaester E."/>
            <person name="Stenow R."/>
            <person name="Vandepoele K."/>
            <person name="Ploug H."/>
            <person name="Bruchert V."/>
            <person name="Godhe A."/>
            <person name="Topel M."/>
        </authorList>
    </citation>
    <scope>NUCLEOTIDE SEQUENCE</scope>
    <source>
        <strain evidence="1">R05AC</strain>
    </source>
</reference>
<accession>A0AAD8YCY2</accession>
<evidence type="ECO:0000313" key="2">
    <source>
        <dbReference type="Proteomes" id="UP001224775"/>
    </source>
</evidence>
<sequence>MERRGSFQS</sequence>
<organism evidence="1 2">
    <name type="scientific">Skeletonema marinoi</name>
    <dbReference type="NCBI Taxonomy" id="267567"/>
    <lineage>
        <taxon>Eukaryota</taxon>
        <taxon>Sar</taxon>
        <taxon>Stramenopiles</taxon>
        <taxon>Ochrophyta</taxon>
        <taxon>Bacillariophyta</taxon>
        <taxon>Coscinodiscophyceae</taxon>
        <taxon>Thalassiosirophycidae</taxon>
        <taxon>Thalassiosirales</taxon>
        <taxon>Skeletonemataceae</taxon>
        <taxon>Skeletonema</taxon>
        <taxon>Skeletonema marinoi-dohrnii complex</taxon>
    </lineage>
</organism>
<name>A0AAD8YCY2_9STRA</name>
<proteinExistence type="predicted"/>
<protein>
    <submittedName>
        <fullName evidence="1">Uncharacterized protein</fullName>
    </submittedName>
</protein>
<evidence type="ECO:0000313" key="1">
    <source>
        <dbReference type="EMBL" id="KAK1743933.1"/>
    </source>
</evidence>
<comment type="caution">
    <text evidence="1">The sequence shown here is derived from an EMBL/GenBank/DDBJ whole genome shotgun (WGS) entry which is preliminary data.</text>
</comment>
<dbReference type="Proteomes" id="UP001224775">
    <property type="component" value="Unassembled WGS sequence"/>
</dbReference>
<keyword evidence="2" id="KW-1185">Reference proteome</keyword>
<dbReference type="EMBL" id="JATAAI010000008">
    <property type="protein sequence ID" value="KAK1743933.1"/>
    <property type="molecule type" value="Genomic_DNA"/>
</dbReference>